<feature type="transmembrane region" description="Helical" evidence="7">
    <location>
        <begin position="12"/>
        <end position="30"/>
    </location>
</feature>
<keyword evidence="5" id="KW-0443">Lipid metabolism</keyword>
<evidence type="ECO:0000256" key="3">
    <source>
        <dbReference type="ARBA" id="ARBA00022989"/>
    </source>
</evidence>
<dbReference type="GO" id="GO:0050479">
    <property type="term" value="F:glyceryl-ether monooxygenase activity"/>
    <property type="evidence" value="ECO:0007669"/>
    <property type="project" value="TreeGrafter"/>
</dbReference>
<feature type="transmembrane region" description="Helical" evidence="7">
    <location>
        <begin position="42"/>
        <end position="69"/>
    </location>
</feature>
<evidence type="ECO:0000256" key="5">
    <source>
        <dbReference type="ARBA" id="ARBA00023098"/>
    </source>
</evidence>
<reference evidence="9 10" key="1">
    <citation type="submission" date="2019-02" db="EMBL/GenBank/DDBJ databases">
        <title>Prokaryotic population dynamics and viral predation in marine succession experiment using metagenomics: the confinement effect.</title>
        <authorList>
            <person name="Haro-Moreno J.M."/>
            <person name="Rodriguez-Valera F."/>
            <person name="Lopez-Perez M."/>
        </authorList>
    </citation>
    <scope>NUCLEOTIDE SEQUENCE [LARGE SCALE GENOMIC DNA]</scope>
    <source>
        <strain evidence="9">MED-G170</strain>
    </source>
</reference>
<proteinExistence type="predicted"/>
<sequence>METITTSNIYAVGLPLIATLIALEALYSAYHKRYFYDLNDTVGTLGLLAGNVVMSLLIQGTVLVLYFSIYQFRVFTINDLMPIWAVLLLTLVMIDFVFYWYHRSAHRVRFLWAIHMNHHSSVEMNFFVAFRQAWFGPISKTPFYIVMPLLGFDPSITVVVALFSRLWGVFGHTQWIDKLGWLDGIFNTPSTHRVHHGTNPEYVDSNYGNLLIVWDRMFGTYVKETSPVVFGLVKNIGTNNPITITFHTWFAMSRDIKRAKSFYEVLGYIFGPPDWEPNGNAVIPK</sequence>
<evidence type="ECO:0000256" key="1">
    <source>
        <dbReference type="ARBA" id="ARBA00004127"/>
    </source>
</evidence>
<dbReference type="EMBL" id="SHBP01000009">
    <property type="protein sequence ID" value="RZO19665.1"/>
    <property type="molecule type" value="Genomic_DNA"/>
</dbReference>
<name>A0A520MEM9_9GAMM</name>
<dbReference type="GO" id="GO:0005506">
    <property type="term" value="F:iron ion binding"/>
    <property type="evidence" value="ECO:0007669"/>
    <property type="project" value="InterPro"/>
</dbReference>
<evidence type="ECO:0000256" key="6">
    <source>
        <dbReference type="ARBA" id="ARBA00023136"/>
    </source>
</evidence>
<dbReference type="GO" id="GO:0006643">
    <property type="term" value="P:membrane lipid metabolic process"/>
    <property type="evidence" value="ECO:0007669"/>
    <property type="project" value="TreeGrafter"/>
</dbReference>
<feature type="transmembrane region" description="Helical" evidence="7">
    <location>
        <begin position="81"/>
        <end position="101"/>
    </location>
</feature>
<dbReference type="PANTHER" id="PTHR21624:SF1">
    <property type="entry name" value="ALKYLGLYCEROL MONOOXYGENASE"/>
    <property type="match status" value="1"/>
</dbReference>
<evidence type="ECO:0000313" key="9">
    <source>
        <dbReference type="EMBL" id="RZO19665.1"/>
    </source>
</evidence>
<keyword evidence="4" id="KW-0560">Oxidoreductase</keyword>
<comment type="subcellular location">
    <subcellularLocation>
        <location evidence="1">Endomembrane system</location>
        <topology evidence="1">Multi-pass membrane protein</topology>
    </subcellularLocation>
</comment>
<organism evidence="9 10">
    <name type="scientific">SAR92 clade bacterium</name>
    <dbReference type="NCBI Taxonomy" id="2315479"/>
    <lineage>
        <taxon>Bacteria</taxon>
        <taxon>Pseudomonadati</taxon>
        <taxon>Pseudomonadota</taxon>
        <taxon>Gammaproteobacteria</taxon>
        <taxon>Cellvibrionales</taxon>
        <taxon>Porticoccaceae</taxon>
        <taxon>SAR92 clade</taxon>
    </lineage>
</organism>
<evidence type="ECO:0000256" key="2">
    <source>
        <dbReference type="ARBA" id="ARBA00022692"/>
    </source>
</evidence>
<feature type="domain" description="Fatty acid hydroxylase" evidence="8">
    <location>
        <begin position="88"/>
        <end position="220"/>
    </location>
</feature>
<evidence type="ECO:0000256" key="4">
    <source>
        <dbReference type="ARBA" id="ARBA00023002"/>
    </source>
</evidence>
<protein>
    <submittedName>
        <fullName evidence="9">Sterol desaturase family protein</fullName>
    </submittedName>
</protein>
<gene>
    <name evidence="9" type="ORF">EVB03_07095</name>
</gene>
<dbReference type="GO" id="GO:0012505">
    <property type="term" value="C:endomembrane system"/>
    <property type="evidence" value="ECO:0007669"/>
    <property type="project" value="UniProtKB-SubCell"/>
</dbReference>
<comment type="caution">
    <text evidence="9">The sequence shown here is derived from an EMBL/GenBank/DDBJ whole genome shotgun (WGS) entry which is preliminary data.</text>
</comment>
<keyword evidence="3 7" id="KW-1133">Transmembrane helix</keyword>
<dbReference type="InterPro" id="IPR006694">
    <property type="entry name" value="Fatty_acid_hydroxylase"/>
</dbReference>
<dbReference type="Pfam" id="PF04116">
    <property type="entry name" value="FA_hydroxylase"/>
    <property type="match status" value="1"/>
</dbReference>
<dbReference type="InterPro" id="IPR051689">
    <property type="entry name" value="Sterol_desaturase/TMEM195"/>
</dbReference>
<dbReference type="GO" id="GO:0008610">
    <property type="term" value="P:lipid biosynthetic process"/>
    <property type="evidence" value="ECO:0007669"/>
    <property type="project" value="InterPro"/>
</dbReference>
<accession>A0A520MEM9</accession>
<keyword evidence="2 7" id="KW-0812">Transmembrane</keyword>
<keyword evidence="6 7" id="KW-0472">Membrane</keyword>
<evidence type="ECO:0000313" key="10">
    <source>
        <dbReference type="Proteomes" id="UP000315889"/>
    </source>
</evidence>
<dbReference type="GO" id="GO:0016020">
    <property type="term" value="C:membrane"/>
    <property type="evidence" value="ECO:0007669"/>
    <property type="project" value="GOC"/>
</dbReference>
<dbReference type="PANTHER" id="PTHR21624">
    <property type="entry name" value="STEROL DESATURASE-RELATED PROTEIN"/>
    <property type="match status" value="1"/>
</dbReference>
<dbReference type="Proteomes" id="UP000315889">
    <property type="component" value="Unassembled WGS sequence"/>
</dbReference>
<evidence type="ECO:0000256" key="7">
    <source>
        <dbReference type="SAM" id="Phobius"/>
    </source>
</evidence>
<evidence type="ECO:0000259" key="8">
    <source>
        <dbReference type="Pfam" id="PF04116"/>
    </source>
</evidence>
<dbReference type="AlphaFoldDB" id="A0A520MEM9"/>